<proteinExistence type="predicted"/>
<dbReference type="WBParaSite" id="Hba_04172">
    <property type="protein sequence ID" value="Hba_04172"/>
    <property type="gene ID" value="Hba_04172"/>
</dbReference>
<evidence type="ECO:0000313" key="1">
    <source>
        <dbReference type="Proteomes" id="UP000095283"/>
    </source>
</evidence>
<protein>
    <submittedName>
        <fullName evidence="2">Transcriptional regulator</fullName>
    </submittedName>
</protein>
<dbReference type="AlphaFoldDB" id="A0A1I7WGQ4"/>
<accession>A0A1I7WGQ4</accession>
<reference evidence="2" key="1">
    <citation type="submission" date="2016-11" db="UniProtKB">
        <authorList>
            <consortium name="WormBaseParasite"/>
        </authorList>
    </citation>
    <scope>IDENTIFICATION</scope>
</reference>
<sequence length="30" mass="3621">MKLMGVISVRKELKMVKINRNREELYKVNT</sequence>
<keyword evidence="1" id="KW-1185">Reference proteome</keyword>
<organism evidence="1 2">
    <name type="scientific">Heterorhabditis bacteriophora</name>
    <name type="common">Entomopathogenic nematode worm</name>
    <dbReference type="NCBI Taxonomy" id="37862"/>
    <lineage>
        <taxon>Eukaryota</taxon>
        <taxon>Metazoa</taxon>
        <taxon>Ecdysozoa</taxon>
        <taxon>Nematoda</taxon>
        <taxon>Chromadorea</taxon>
        <taxon>Rhabditida</taxon>
        <taxon>Rhabditina</taxon>
        <taxon>Rhabditomorpha</taxon>
        <taxon>Strongyloidea</taxon>
        <taxon>Heterorhabditidae</taxon>
        <taxon>Heterorhabditis</taxon>
    </lineage>
</organism>
<dbReference type="Proteomes" id="UP000095283">
    <property type="component" value="Unplaced"/>
</dbReference>
<evidence type="ECO:0000313" key="2">
    <source>
        <dbReference type="WBParaSite" id="Hba_04172"/>
    </source>
</evidence>
<name>A0A1I7WGQ4_HETBA</name>